<dbReference type="SUPFAM" id="SSF82153">
    <property type="entry name" value="FAS1 domain"/>
    <property type="match status" value="2"/>
</dbReference>
<evidence type="ECO:0000259" key="3">
    <source>
        <dbReference type="PROSITE" id="PS50213"/>
    </source>
</evidence>
<dbReference type="EMBL" id="CAICTM010000246">
    <property type="protein sequence ID" value="CAB9505898.1"/>
    <property type="molecule type" value="Genomic_DNA"/>
</dbReference>
<feature type="compositionally biased region" description="Polar residues" evidence="1">
    <location>
        <begin position="504"/>
        <end position="536"/>
    </location>
</feature>
<feature type="compositionally biased region" description="Low complexity" evidence="1">
    <location>
        <begin position="1342"/>
        <end position="1354"/>
    </location>
</feature>
<feature type="region of interest" description="Disordered" evidence="1">
    <location>
        <begin position="335"/>
        <end position="357"/>
    </location>
</feature>
<name>A0A9N8H8P1_9STRA</name>
<dbReference type="InterPro" id="IPR000782">
    <property type="entry name" value="FAS1_domain"/>
</dbReference>
<dbReference type="PANTHER" id="PTHR10900">
    <property type="entry name" value="PERIOSTIN-RELATED"/>
    <property type="match status" value="1"/>
</dbReference>
<evidence type="ECO:0000313" key="5">
    <source>
        <dbReference type="Proteomes" id="UP001153069"/>
    </source>
</evidence>
<feature type="region of interest" description="Disordered" evidence="1">
    <location>
        <begin position="103"/>
        <end position="150"/>
    </location>
</feature>
<dbReference type="SMART" id="SM00554">
    <property type="entry name" value="FAS1"/>
    <property type="match status" value="2"/>
</dbReference>
<keyword evidence="5" id="KW-1185">Reference proteome</keyword>
<dbReference type="PROSITE" id="PS50213">
    <property type="entry name" value="FAS1"/>
    <property type="match status" value="2"/>
</dbReference>
<feature type="region of interest" description="Disordered" evidence="1">
    <location>
        <begin position="1281"/>
        <end position="1361"/>
    </location>
</feature>
<accession>A0A9N8H8P1</accession>
<evidence type="ECO:0000313" key="4">
    <source>
        <dbReference type="EMBL" id="CAB9505898.1"/>
    </source>
</evidence>
<dbReference type="InterPro" id="IPR036378">
    <property type="entry name" value="FAS1_dom_sf"/>
</dbReference>
<proteinExistence type="predicted"/>
<dbReference type="Gene3D" id="2.30.180.10">
    <property type="entry name" value="FAS1 domain"/>
    <property type="match status" value="2"/>
</dbReference>
<keyword evidence="2" id="KW-0732">Signal</keyword>
<comment type="caution">
    <text evidence="4">The sequence shown here is derived from an EMBL/GenBank/DDBJ whole genome shotgun (WGS) entry which is preliminary data.</text>
</comment>
<dbReference type="FunFam" id="2.30.180.10:FF:000032">
    <property type="entry name" value="Fasciclin domain-containing protein, putative"/>
    <property type="match status" value="2"/>
</dbReference>
<feature type="compositionally biased region" description="Low complexity" evidence="1">
    <location>
        <begin position="1097"/>
        <end position="1112"/>
    </location>
</feature>
<dbReference type="InterPro" id="IPR050904">
    <property type="entry name" value="Adhesion/Biosynth-related"/>
</dbReference>
<protein>
    <recommendedName>
        <fullName evidence="3">FAS1 domain-containing protein</fullName>
    </recommendedName>
</protein>
<feature type="region of interest" description="Disordered" evidence="1">
    <location>
        <begin position="802"/>
        <end position="833"/>
    </location>
</feature>
<gene>
    <name evidence="4" type="ORF">SEMRO_247_G098060.2</name>
</gene>
<feature type="compositionally biased region" description="Low complexity" evidence="1">
    <location>
        <begin position="116"/>
        <end position="150"/>
    </location>
</feature>
<feature type="compositionally biased region" description="Low complexity" evidence="1">
    <location>
        <begin position="537"/>
        <end position="563"/>
    </location>
</feature>
<feature type="chain" id="PRO_5040290939" description="FAS1 domain-containing protein" evidence="2">
    <location>
        <begin position="26"/>
        <end position="1728"/>
    </location>
</feature>
<organism evidence="4 5">
    <name type="scientific">Seminavis robusta</name>
    <dbReference type="NCBI Taxonomy" id="568900"/>
    <lineage>
        <taxon>Eukaryota</taxon>
        <taxon>Sar</taxon>
        <taxon>Stramenopiles</taxon>
        <taxon>Ochrophyta</taxon>
        <taxon>Bacillariophyta</taxon>
        <taxon>Bacillariophyceae</taxon>
        <taxon>Bacillariophycidae</taxon>
        <taxon>Naviculales</taxon>
        <taxon>Naviculaceae</taxon>
        <taxon>Seminavis</taxon>
    </lineage>
</organism>
<feature type="signal peptide" evidence="2">
    <location>
        <begin position="1"/>
        <end position="25"/>
    </location>
</feature>
<feature type="domain" description="FAS1" evidence="3">
    <location>
        <begin position="943"/>
        <end position="1074"/>
    </location>
</feature>
<feature type="compositionally biased region" description="Low complexity" evidence="1">
    <location>
        <begin position="1289"/>
        <end position="1313"/>
    </location>
</feature>
<feature type="region of interest" description="Disordered" evidence="1">
    <location>
        <begin position="493"/>
        <end position="568"/>
    </location>
</feature>
<sequence>MRVTWRIHILFPMLLWLLAVAIVDSRDHSSSRVRGRLRGHRRRTQTIKGMGGSSSSGDKSTRGVYMGKLGTKKKKKRSVIKEAKTMVRNLRAAHKIRKSFKAYAKVPDSHKHTMRMGKGMSSTGMSMNKNSMMGSSSKSSTYQDSYSGSSPTFSPLGDSIDGGAVVPIDGQVNEDTVEGYGAPDEPPGETTNNQLPVPVEDDPFGVFDCSVAYELDLNEVVVVDPPEADISHVQDCAGGYTTEDLNTHARGTWYRIEGTGNLLKAHSCPGLLSVYQGECDELTCAESRINRLGCQVEWMSKPGEHYYLLVQSTVHLLGTEDEGFNIEIELVVEEREKSSSDGTDDIFLPGDESPSGDEDIFTDECKNNARPAPIDDSVIATFQFSIHDDYSPCGNAITSPFDTSIRGAWFTVQGEGQTLRASSCPFTLSVFEGACNDLACAEGQHSDALACDFEWKSSDNGLNYILVQNTVAGVVYDGPFDLSIHTVVELPPTEIPSFGPDTPNPTFQPDTPNPTFQPDTPSPTFQQDTPNPTFQQDTPSPSFTPGTTPNPTFLPTPDTDTPSMIMPDQPTVAPNALPETEFPTFAPMPVTDIPTFSPGTDSPSFGPAIQPVALSPEAAPATTAPSFDITMAPTDDDGDDVFVEECLTNSAFVEIGETITTDFRFPLSEDFVPCEIETSPTKRKVIRATWFTVIGDGNVLIADSCPYQLSVYTGGCDDLICSGGLYSDARSCSFQWRTPPDGSLSYILVQSTINGFPDSGDLSLTLTVTDAGTAAPALPGTVEPTFSPNTIAPTFEEEILPTLLPSTPGSTTTERPTFAPNTETPTFEPTTPPTDPIATDEPSFAPLIPTLPPNTVAPSFSQVTLAPTFLVTSGPTLSPTRDFPGNMTLQPTRDYLPIRTQQPSALMPTTDVATTVPTGGIPLSPTMPEVETSVPTTSVTTGMFTIMSVIGSAANFSTLNELIIAADLVTTLEGEGPFTVFAPNNAAFEKLPEGALDSLLANPDTLREVLLYHVVEMDLILTSELEEGAVYPTAQGGNLVISEEGSSFFVNDARVIFADLIVGNGVLHVIDTVLFPSTEAPSQPPGFTSFPTLPEELTGMPTTPSTGPSPTSIPLPQTDSPTISDAVTSVPTTSVTTGMFTIMSVIRSAANLTTLNELVIAADLVATLDGEGPLTLFAPNNAAFDKLPEGALDSWVANPEVLREVLLYHVVDMDLVLSAELEEGAVYPTAQGENITISEDGSKVFVNDAMVIFEDLIVGNGVLHIIDSVLIPSGLPGFTSSPTLPEAETGSPTSSATTSSPTTASLPVTSSPTGQDIETMAPTAAATSLGPLTSSPTMPVIETTSPTEAASPTTMPVSTLSPTAGLPPATMIPTPATVPPTPSASLVPLTPSPTVSDGDTTMPSAMTPNIPPASVAPSDPLPTISPSPTFSAPPNDDCSDSTDLKVGGTIVGTTLGAKAEPRNLDTCFRRDVEPSRLTTIRAGVWYSFNLETSPSSVERFRISACNGTSAEKAPVHLTLYESDNNGCDVLICAVTINHVGCALEFDVPLVKQIGLTYKLLVEQNIPLDDLDAGGIFWLSLLPTVIPSNDDCLSATAIDVGDVIAATALSATPESTATTSLCNRDNGDIIERLSDKDPVPGVWYRMFVGGRVTLLASACGSDRSDLVHVTVYTGQCNSLQCASDKLASPLSCESMWEATSSESVYLILVERVLESGTDDGSFQLSVEFS</sequence>
<evidence type="ECO:0000256" key="1">
    <source>
        <dbReference type="SAM" id="MobiDB-lite"/>
    </source>
</evidence>
<reference evidence="4" key="1">
    <citation type="submission" date="2020-06" db="EMBL/GenBank/DDBJ databases">
        <authorList>
            <consortium name="Plant Systems Biology data submission"/>
        </authorList>
    </citation>
    <scope>NUCLEOTIDE SEQUENCE</scope>
    <source>
        <strain evidence="4">D6</strain>
    </source>
</reference>
<evidence type="ECO:0000256" key="2">
    <source>
        <dbReference type="SAM" id="SignalP"/>
    </source>
</evidence>
<feature type="region of interest" description="Disordered" evidence="1">
    <location>
        <begin position="1084"/>
        <end position="1112"/>
    </location>
</feature>
<feature type="domain" description="FAS1" evidence="3">
    <location>
        <begin position="1139"/>
        <end position="1270"/>
    </location>
</feature>
<dbReference type="PANTHER" id="PTHR10900:SF77">
    <property type="entry name" value="FI19380P1"/>
    <property type="match status" value="1"/>
</dbReference>
<feature type="region of interest" description="Disordered" evidence="1">
    <location>
        <begin position="46"/>
        <end position="65"/>
    </location>
</feature>
<feature type="compositionally biased region" description="Low complexity" evidence="1">
    <location>
        <begin position="802"/>
        <end position="829"/>
    </location>
</feature>
<dbReference type="Pfam" id="PF02469">
    <property type="entry name" value="Fasciclin"/>
    <property type="match status" value="2"/>
</dbReference>
<dbReference type="Proteomes" id="UP001153069">
    <property type="component" value="Unassembled WGS sequence"/>
</dbReference>
<dbReference type="GO" id="GO:0005615">
    <property type="term" value="C:extracellular space"/>
    <property type="evidence" value="ECO:0007669"/>
    <property type="project" value="TreeGrafter"/>
</dbReference>
<dbReference type="PRINTS" id="PR01217">
    <property type="entry name" value="PRICHEXTENSN"/>
</dbReference>
<dbReference type="OrthoDB" id="286301at2759"/>